<dbReference type="InterPro" id="IPR013968">
    <property type="entry name" value="PKS_KR"/>
</dbReference>
<dbReference type="InterPro" id="IPR014043">
    <property type="entry name" value="Acyl_transferase_dom"/>
</dbReference>
<evidence type="ECO:0000259" key="14">
    <source>
        <dbReference type="PROSITE" id="PS50075"/>
    </source>
</evidence>
<dbReference type="Pfam" id="PF21089">
    <property type="entry name" value="PKS_DH_N"/>
    <property type="match status" value="1"/>
</dbReference>
<dbReference type="Gene3D" id="3.40.50.720">
    <property type="entry name" value="NAD(P)-binding Rossmann-like Domain"/>
    <property type="match status" value="1"/>
</dbReference>
<dbReference type="InterPro" id="IPR009081">
    <property type="entry name" value="PP-bd_ACP"/>
</dbReference>
<dbReference type="SMART" id="SM00825">
    <property type="entry name" value="PKS_KS"/>
    <property type="match status" value="1"/>
</dbReference>
<feature type="domain" description="Ketosynthase family 3 (KS3)" evidence="15">
    <location>
        <begin position="85"/>
        <end position="509"/>
    </location>
</feature>
<dbReference type="SMART" id="SM00822">
    <property type="entry name" value="PKS_KR"/>
    <property type="match status" value="1"/>
</dbReference>
<dbReference type="EC" id="2.3.1.94" evidence="11"/>
<dbReference type="FunFam" id="3.40.47.10:FF:000019">
    <property type="entry name" value="Polyketide synthase type I"/>
    <property type="match status" value="1"/>
</dbReference>
<feature type="active site" description="Proton donor; for dehydratase activity" evidence="12">
    <location>
        <position position="1156"/>
    </location>
</feature>
<sequence>MICPRSGGRPCGTGGRGEGGPGFAAVSTWTGPGQNTDDSRGGELSCVSEGRGCQVGAETEERLRGYLKRVTAELLAAREQLADGDEPIAIVGMSCRFPGDVRNPDDLWRLVSRGGSGISGLPTDRGWRIDDGAEGQENGRPLPRQGGFLTDATSFDADFFEISPREAVAMDPQHRLLLEIVWEALEHASIAPDSVRGSATGTYIGMMSGDYAMPLTAAGQSDNFGGFLVSGNTNAIASGRIAYTLGLTGPAVTIDTACSSGLVAVHDACQALRRGDVSLALAGGVAVMSTPTLLVEFNRQGGLAADGRCKPFAAAADGTAFADGAGMLVLQRLSDALRDGRDVLAVIRGSAVNQDGTSNGLLAPNGAAQRQVIARALDAAGLTADQVDAVEAHGTGTPLGDPIEAQALIATYGQRRARPLYLGSVKSNIGHTQAAAGIAGVIKMVLAMRHGVLPPSIGVDEPTPHVDWSAGEVRLVTGTTPWPATDAPRRAGVSSFSLSGTNAHAVLEEAPTPDEPDAPGTALPAVPWVLSAKSATALRAQARRLLSIDESAADVGLSLATGRAALRHRAVVVGSDQAELHAGLTALVESSSAVNLVEGTVPASDGPGPVFVFPGQGQQWCGMAVSLLGSSPVFAAKVAECVAAFEPFVGFSLWDVLWGRAGARGLDCDEVVQPVLFTVMVSLAGLWRSWGVVPSAVVGHSQGEIAAACVAGVLSVEDAARLVAVRAGLLGSLAGRGGMVSLACSAADAESVLERWRGRLGVAAGNGPVSTSVSGDVGAVEELLAWCEVEGVRARRIPIEYASHSVQVDVIEEDLVAGLGWLSPSVGEVSFYSTVTGGLMDGAELGARYWFENVRRPVDFVGAVSSLVADGYRSFVECGAHPVLSMGLQGLIDEAGVDAAVVGTLRRGDGTLTRALTSLAEAYVQGLPADWPAVFAGTGARRVPLPTYPFQRNRFWIDQPAPRTASAGHPLLGVAMALANGDGHVLAGRISRADHPWLADHAIADTVLLPGTVWVELAAHIGGVEELTLRAPLVLQDDGVHALQVIVGAPDETGRRAVTMHSRPENTDEPWTVHAEGILTAAPADTWREGPWPPPDATPVDIADAYTDLADAGYSYGPAFHGLRAVWRDGDVLYANVTLPETVSPSGYGVHPALFDAVLHPMLVAAGGGRDEMRLPFAWRGVTVHTKGATELRVRLARDGDGVAIRATDTSGTPVLSVESLDTRPVAVAGLRVARRAGLFRLDWPVLTGAGAAPPADHVFARLSTSDDTGTGPTAVRALLGELLPLLQEWLAAEHGASARLVVVTTNAVAVDGATPNPVAATAFGLVRSAQAEHPGQFVLVDTDGTLESDDRLHAAVETGEPQLVLRKGTIHAARLVREPWPSAASVPPIDGTVLITGGLGALGGHVARHLVASHGVHRLLLVGRRGVDTPGATELLAELTAAGADVTVARCDVSDRAALAAVLDAIPDEHPLTAVMHTAGVLADGVVTALTPERLDDVLRAKVDAAWHLHELTDGLAEFVLFSSVAGTLGAAGQGNYAAANAFLDALAQQRRDAGLPGLSIAWGQWAQDSGMTAALGDVDRGRLAGAGLTPMPAPDALTLFDAARAAGPANLVAAHVDLAAVRATIGTDHAPHVLRTLVPARDRETPSWRHELTGLSPADQLDRLTELVRSRVAVVLGHQGTTIDVDRPFRELGFDSLTAVDLRNRLASATGLRLPATLVFDYPTPAALAARLHTELAAVAEEPDPVHAAVTRLRTEMSNWDDTAREQLVDRLKDLVREWTPAATPAAQLASASPDEVLALLDAQLERH</sequence>
<dbReference type="Pfam" id="PF00109">
    <property type="entry name" value="ketoacyl-synt"/>
    <property type="match status" value="1"/>
</dbReference>
<dbReference type="InterPro" id="IPR016035">
    <property type="entry name" value="Acyl_Trfase/lysoPLipase"/>
</dbReference>
<comment type="function">
    <text evidence="8">Involved in the biosynthesis of antibiotic erythromycin via the biosynthesis of its aglycone precursor, 6-deoxyerythronolide B (6-dEB).</text>
</comment>
<dbReference type="PROSITE" id="PS52004">
    <property type="entry name" value="KS3_2"/>
    <property type="match status" value="1"/>
</dbReference>
<evidence type="ECO:0000259" key="15">
    <source>
        <dbReference type="PROSITE" id="PS52004"/>
    </source>
</evidence>
<feature type="region of interest" description="N-terminal hotdog fold" evidence="12">
    <location>
        <begin position="969"/>
        <end position="1086"/>
    </location>
</feature>
<keyword evidence="4" id="KW-0677">Repeat</keyword>
<dbReference type="SMART" id="SM00827">
    <property type="entry name" value="PKS_AT"/>
    <property type="match status" value="1"/>
</dbReference>
<proteinExistence type="predicted"/>
<dbReference type="InterPro" id="IPR020806">
    <property type="entry name" value="PKS_PP-bd"/>
</dbReference>
<feature type="active site" description="Proton acceptor; for dehydratase activity" evidence="12">
    <location>
        <position position="1001"/>
    </location>
</feature>
<dbReference type="PROSITE" id="PS50075">
    <property type="entry name" value="CARRIER"/>
    <property type="match status" value="1"/>
</dbReference>
<dbReference type="Proteomes" id="UP000292003">
    <property type="component" value="Unassembled WGS sequence"/>
</dbReference>
<dbReference type="Pfam" id="PF00550">
    <property type="entry name" value="PP-binding"/>
    <property type="match status" value="1"/>
</dbReference>
<dbReference type="Gene3D" id="3.30.70.3290">
    <property type="match status" value="1"/>
</dbReference>
<dbReference type="Gene3D" id="3.10.129.110">
    <property type="entry name" value="Polyketide synthase dehydratase"/>
    <property type="match status" value="1"/>
</dbReference>
<keyword evidence="18" id="KW-1185">Reference proteome</keyword>
<reference evidence="17 18" key="1">
    <citation type="submission" date="2019-02" db="EMBL/GenBank/DDBJ databases">
        <title>Draft genome sequence of Amycolatopsis sp. 8-3EHSu isolated from roots of Suaeda maritima.</title>
        <authorList>
            <person name="Duangmal K."/>
            <person name="Chantavorakit T."/>
        </authorList>
    </citation>
    <scope>NUCLEOTIDE SEQUENCE [LARGE SCALE GENOMIC DNA]</scope>
    <source>
        <strain evidence="17 18">8-3EHSu</strain>
    </source>
</reference>
<dbReference type="GO" id="GO:0031177">
    <property type="term" value="F:phosphopantetheine binding"/>
    <property type="evidence" value="ECO:0007669"/>
    <property type="project" value="InterPro"/>
</dbReference>
<dbReference type="InterPro" id="IPR042104">
    <property type="entry name" value="PKS_dehydratase_sf"/>
</dbReference>
<dbReference type="Pfam" id="PF08659">
    <property type="entry name" value="KR"/>
    <property type="match status" value="1"/>
</dbReference>
<dbReference type="GO" id="GO:0006633">
    <property type="term" value="P:fatty acid biosynthetic process"/>
    <property type="evidence" value="ECO:0007669"/>
    <property type="project" value="InterPro"/>
</dbReference>
<dbReference type="Pfam" id="PF16197">
    <property type="entry name" value="KAsynt_C_assoc"/>
    <property type="match status" value="1"/>
</dbReference>
<dbReference type="PROSITE" id="PS00606">
    <property type="entry name" value="KS3_1"/>
    <property type="match status" value="1"/>
</dbReference>
<keyword evidence="2" id="KW-0597">Phosphoprotein</keyword>
<evidence type="ECO:0000256" key="12">
    <source>
        <dbReference type="PROSITE-ProRule" id="PRU01363"/>
    </source>
</evidence>
<dbReference type="Gene3D" id="1.10.1200.10">
    <property type="entry name" value="ACP-like"/>
    <property type="match status" value="1"/>
</dbReference>
<dbReference type="Pfam" id="PF14765">
    <property type="entry name" value="PS-DH"/>
    <property type="match status" value="1"/>
</dbReference>
<dbReference type="InterPro" id="IPR049551">
    <property type="entry name" value="PKS_DH_C"/>
</dbReference>
<dbReference type="InterPro" id="IPR006162">
    <property type="entry name" value="Ppantetheine_attach_site"/>
</dbReference>
<evidence type="ECO:0000313" key="17">
    <source>
        <dbReference type="EMBL" id="RZQ61017.1"/>
    </source>
</evidence>
<dbReference type="SMART" id="SM01294">
    <property type="entry name" value="PKS_PP_betabranch"/>
    <property type="match status" value="1"/>
</dbReference>
<comment type="catalytic activity">
    <reaction evidence="7">
        <text>6 (S)-methylmalonyl-CoA + propanoyl-CoA + 6 NADPH + 12 H(+) = 6-deoxyerythronolide B + 6 CO2 + 6 NADP(+) + 7 CoA + H2O</text>
        <dbReference type="Rhea" id="RHEA:23068"/>
        <dbReference type="ChEBI" id="CHEBI:15377"/>
        <dbReference type="ChEBI" id="CHEBI:15378"/>
        <dbReference type="ChEBI" id="CHEBI:16089"/>
        <dbReference type="ChEBI" id="CHEBI:16526"/>
        <dbReference type="ChEBI" id="CHEBI:57287"/>
        <dbReference type="ChEBI" id="CHEBI:57327"/>
        <dbReference type="ChEBI" id="CHEBI:57392"/>
        <dbReference type="ChEBI" id="CHEBI:57783"/>
        <dbReference type="ChEBI" id="CHEBI:58349"/>
        <dbReference type="EC" id="2.3.1.94"/>
    </reaction>
</comment>
<dbReference type="CDD" id="cd00833">
    <property type="entry name" value="PKS"/>
    <property type="match status" value="1"/>
</dbReference>
<feature type="region of interest" description="Disordered" evidence="13">
    <location>
        <begin position="1"/>
        <end position="23"/>
    </location>
</feature>
<feature type="domain" description="Carrier" evidence="14">
    <location>
        <begin position="1664"/>
        <end position="1738"/>
    </location>
</feature>
<dbReference type="OrthoDB" id="9778690at2"/>
<dbReference type="SUPFAM" id="SSF47336">
    <property type="entry name" value="ACP-like"/>
    <property type="match status" value="1"/>
</dbReference>
<dbReference type="SUPFAM" id="SSF53901">
    <property type="entry name" value="Thiolase-like"/>
    <property type="match status" value="1"/>
</dbReference>
<evidence type="ECO:0000256" key="1">
    <source>
        <dbReference type="ARBA" id="ARBA00022450"/>
    </source>
</evidence>
<dbReference type="InterPro" id="IPR014031">
    <property type="entry name" value="Ketoacyl_synth_C"/>
</dbReference>
<dbReference type="PROSITE" id="PS00012">
    <property type="entry name" value="PHOSPHOPANTETHEINE"/>
    <property type="match status" value="1"/>
</dbReference>
<evidence type="ECO:0000256" key="2">
    <source>
        <dbReference type="ARBA" id="ARBA00022553"/>
    </source>
</evidence>
<dbReference type="Pfam" id="PF02801">
    <property type="entry name" value="Ketoacyl-synt_C"/>
    <property type="match status" value="1"/>
</dbReference>
<dbReference type="InterPro" id="IPR001227">
    <property type="entry name" value="Ac_transferase_dom_sf"/>
</dbReference>
<feature type="region of interest" description="C-terminal hotdog fold" evidence="12">
    <location>
        <begin position="1097"/>
        <end position="1232"/>
    </location>
</feature>
<organism evidence="17 18">
    <name type="scientific">Amycolatopsis suaedae</name>
    <dbReference type="NCBI Taxonomy" id="2510978"/>
    <lineage>
        <taxon>Bacteria</taxon>
        <taxon>Bacillati</taxon>
        <taxon>Actinomycetota</taxon>
        <taxon>Actinomycetes</taxon>
        <taxon>Pseudonocardiales</taxon>
        <taxon>Pseudonocardiaceae</taxon>
        <taxon>Amycolatopsis</taxon>
    </lineage>
</organism>
<name>A0A4Q7J2A3_9PSEU</name>
<dbReference type="FunFam" id="1.10.1200.10:FF:000007">
    <property type="entry name" value="Probable polyketide synthase pks17"/>
    <property type="match status" value="1"/>
</dbReference>
<dbReference type="Pfam" id="PF22953">
    <property type="entry name" value="SpnB_Rossmann"/>
    <property type="match status" value="1"/>
</dbReference>
<evidence type="ECO:0000313" key="18">
    <source>
        <dbReference type="Proteomes" id="UP000292003"/>
    </source>
</evidence>
<dbReference type="GO" id="GO:0004315">
    <property type="term" value="F:3-oxoacyl-[acyl-carrier-protein] synthase activity"/>
    <property type="evidence" value="ECO:0007669"/>
    <property type="project" value="InterPro"/>
</dbReference>
<evidence type="ECO:0000256" key="5">
    <source>
        <dbReference type="ARBA" id="ARBA00023268"/>
    </source>
</evidence>
<dbReference type="InterPro" id="IPR032821">
    <property type="entry name" value="PKS_assoc"/>
</dbReference>
<accession>A0A4Q7J2A3</accession>
<keyword evidence="5" id="KW-0511">Multifunctional enzyme</keyword>
<dbReference type="GO" id="GO:0047879">
    <property type="term" value="F:erythronolide synthase activity"/>
    <property type="evidence" value="ECO:0007669"/>
    <property type="project" value="UniProtKB-EC"/>
</dbReference>
<evidence type="ECO:0000256" key="11">
    <source>
        <dbReference type="ARBA" id="ARBA00066981"/>
    </source>
</evidence>
<comment type="pathway">
    <text evidence="9">Antibiotic biosynthesis; erythromycin biosynthesis.</text>
</comment>
<feature type="compositionally biased region" description="Gly residues" evidence="13">
    <location>
        <begin position="9"/>
        <end position="22"/>
    </location>
</feature>
<evidence type="ECO:0000256" key="8">
    <source>
        <dbReference type="ARBA" id="ARBA00060158"/>
    </source>
</evidence>
<dbReference type="Gene3D" id="3.40.366.10">
    <property type="entry name" value="Malonyl-Coenzyme A Acyl Carrier Protein, domain 2"/>
    <property type="match status" value="1"/>
</dbReference>
<dbReference type="SUPFAM" id="SSF51735">
    <property type="entry name" value="NAD(P)-binding Rossmann-fold domains"/>
    <property type="match status" value="2"/>
</dbReference>
<feature type="domain" description="PKS/mFAS DH" evidence="16">
    <location>
        <begin position="969"/>
        <end position="1232"/>
    </location>
</feature>
<dbReference type="InterPro" id="IPR016039">
    <property type="entry name" value="Thiolase-like"/>
</dbReference>
<dbReference type="Pfam" id="PF00698">
    <property type="entry name" value="Acyl_transf_1"/>
    <property type="match status" value="1"/>
</dbReference>
<keyword evidence="1" id="KW-0596">Phosphopantetheine</keyword>
<dbReference type="FunFam" id="3.40.366.10:FF:000002">
    <property type="entry name" value="Probable polyketide synthase 2"/>
    <property type="match status" value="1"/>
</dbReference>
<dbReference type="InterPro" id="IPR036736">
    <property type="entry name" value="ACP-like_sf"/>
</dbReference>
<protein>
    <recommendedName>
        <fullName evidence="11">6-deoxyerythronolide-B synthase</fullName>
        <ecNumber evidence="11">2.3.1.94</ecNumber>
    </recommendedName>
</protein>
<dbReference type="Gene3D" id="3.40.47.10">
    <property type="match status" value="1"/>
</dbReference>
<evidence type="ECO:0000256" key="13">
    <source>
        <dbReference type="SAM" id="MobiDB-lite"/>
    </source>
</evidence>
<dbReference type="PROSITE" id="PS52019">
    <property type="entry name" value="PKS_MFAS_DH"/>
    <property type="match status" value="1"/>
</dbReference>
<evidence type="ECO:0000256" key="6">
    <source>
        <dbReference type="ARBA" id="ARBA00023315"/>
    </source>
</evidence>
<evidence type="ECO:0000256" key="4">
    <source>
        <dbReference type="ARBA" id="ARBA00022737"/>
    </source>
</evidence>
<comment type="subunit">
    <text evidence="10">Homodimer. Erythronolide synthase is composed of EryAI, EryAII and EryAIII multimodular (2 modules) polypeptides each coding for a functional synthase subunit which participates in 2 of the six FAS-like elongation steps required for formation of the polyketide. Module 1, 2, 3, 4, 5, and 6 participating in biosynthesis steps 1, 2, 3, 4, 5, and 6, respectively.</text>
</comment>
<dbReference type="InterPro" id="IPR020807">
    <property type="entry name" value="PKS_DH"/>
</dbReference>
<evidence type="ECO:0000256" key="9">
    <source>
        <dbReference type="ARBA" id="ARBA00060622"/>
    </source>
</evidence>
<gene>
    <name evidence="17" type="ORF">EWH70_26505</name>
</gene>
<evidence type="ECO:0000256" key="7">
    <source>
        <dbReference type="ARBA" id="ARBA00052442"/>
    </source>
</evidence>
<comment type="caution">
    <text evidence="17">The sequence shown here is derived from an EMBL/GenBank/DDBJ whole genome shotgun (WGS) entry which is preliminary data.</text>
</comment>
<evidence type="ECO:0000259" key="16">
    <source>
        <dbReference type="PROSITE" id="PS52019"/>
    </source>
</evidence>
<dbReference type="InterPro" id="IPR049552">
    <property type="entry name" value="PKS_DH_N"/>
</dbReference>
<dbReference type="InterPro" id="IPR014030">
    <property type="entry name" value="Ketoacyl_synth_N"/>
</dbReference>
<dbReference type="InterPro" id="IPR036291">
    <property type="entry name" value="NAD(P)-bd_dom_sf"/>
</dbReference>
<dbReference type="CDD" id="cd08956">
    <property type="entry name" value="KR_3_FAS_SDR_x"/>
    <property type="match status" value="1"/>
</dbReference>
<dbReference type="EMBL" id="SFCC01000014">
    <property type="protein sequence ID" value="RZQ61017.1"/>
    <property type="molecule type" value="Genomic_DNA"/>
</dbReference>
<dbReference type="InterPro" id="IPR055123">
    <property type="entry name" value="SpnB-like_Rossmann"/>
</dbReference>
<dbReference type="SMART" id="SM00826">
    <property type="entry name" value="PKS_DH"/>
    <property type="match status" value="1"/>
</dbReference>
<evidence type="ECO:0000256" key="10">
    <source>
        <dbReference type="ARBA" id="ARBA00063272"/>
    </source>
</evidence>
<dbReference type="SMART" id="SM00823">
    <property type="entry name" value="PKS_PP"/>
    <property type="match status" value="1"/>
</dbReference>
<dbReference type="InterPro" id="IPR016036">
    <property type="entry name" value="Malonyl_transacylase_ACP-bd"/>
</dbReference>
<dbReference type="PANTHER" id="PTHR43775:SF51">
    <property type="entry name" value="INACTIVE PHENOLPHTHIOCEROL SYNTHESIS POLYKETIDE SYNTHASE TYPE I PKS1-RELATED"/>
    <property type="match status" value="1"/>
</dbReference>
<dbReference type="SUPFAM" id="SSF55048">
    <property type="entry name" value="Probable ACP-binding domain of malonyl-CoA ACP transacylase"/>
    <property type="match status" value="1"/>
</dbReference>
<dbReference type="InterPro" id="IPR057326">
    <property type="entry name" value="KR_dom"/>
</dbReference>
<dbReference type="InterPro" id="IPR020841">
    <property type="entry name" value="PKS_Beta-ketoAc_synthase_dom"/>
</dbReference>
<dbReference type="PANTHER" id="PTHR43775">
    <property type="entry name" value="FATTY ACID SYNTHASE"/>
    <property type="match status" value="1"/>
</dbReference>
<dbReference type="InterPro" id="IPR018201">
    <property type="entry name" value="Ketoacyl_synth_AS"/>
</dbReference>
<keyword evidence="6" id="KW-0012">Acyltransferase</keyword>
<dbReference type="GO" id="GO:0004312">
    <property type="term" value="F:fatty acid synthase activity"/>
    <property type="evidence" value="ECO:0007669"/>
    <property type="project" value="TreeGrafter"/>
</dbReference>
<keyword evidence="3" id="KW-0808">Transferase</keyword>
<dbReference type="InterPro" id="IPR050091">
    <property type="entry name" value="PKS_NRPS_Biosynth_Enz"/>
</dbReference>
<dbReference type="SUPFAM" id="SSF52151">
    <property type="entry name" value="FabD/lysophospholipase-like"/>
    <property type="match status" value="1"/>
</dbReference>
<evidence type="ECO:0000256" key="3">
    <source>
        <dbReference type="ARBA" id="ARBA00022679"/>
    </source>
</evidence>
<dbReference type="InterPro" id="IPR049900">
    <property type="entry name" value="PKS_mFAS_DH"/>
</dbReference>